<dbReference type="EMBL" id="CANTFM010000167">
    <property type="protein sequence ID" value="CAI5713765.1"/>
    <property type="molecule type" value="Genomic_DNA"/>
</dbReference>
<sequence>MVAWREFACVESVLLIFVCFVDVHGQEARLAQSVERKTLNLVVVGSSPTVGDRFCLSGLCNFVLVWCLRCIAIVCEDSHPIPRLHA</sequence>
<comment type="caution">
    <text evidence="2">The sequence shown here is derived from an EMBL/GenBank/DDBJ whole genome shotgun (WGS) entry which is preliminary data.</text>
</comment>
<evidence type="ECO:0000313" key="2">
    <source>
        <dbReference type="EMBL" id="CAI5713765.1"/>
    </source>
</evidence>
<dbReference type="AlphaFoldDB" id="A0AAV0T340"/>
<feature type="chain" id="PRO_5043606187" description="Secreted protein" evidence="1">
    <location>
        <begin position="26"/>
        <end position="86"/>
    </location>
</feature>
<gene>
    <name evidence="2" type="ORF">PDE001_LOCUS1022</name>
</gene>
<reference evidence="2" key="1">
    <citation type="submission" date="2022-12" db="EMBL/GenBank/DDBJ databases">
        <authorList>
            <person name="Webb A."/>
        </authorList>
    </citation>
    <scope>NUCLEOTIDE SEQUENCE</scope>
    <source>
        <strain evidence="2">Pd1</strain>
    </source>
</reference>
<proteinExistence type="predicted"/>
<dbReference type="AntiFam" id="ANF00010">
    <property type="entry name" value="tRNA translation"/>
</dbReference>
<evidence type="ECO:0008006" key="4">
    <source>
        <dbReference type="Google" id="ProtNLM"/>
    </source>
</evidence>
<evidence type="ECO:0000313" key="3">
    <source>
        <dbReference type="Proteomes" id="UP001162029"/>
    </source>
</evidence>
<name>A0AAV0T340_9STRA</name>
<protein>
    <recommendedName>
        <fullName evidence="4">Secreted protein</fullName>
    </recommendedName>
</protein>
<keyword evidence="1" id="KW-0732">Signal</keyword>
<evidence type="ECO:0000256" key="1">
    <source>
        <dbReference type="SAM" id="SignalP"/>
    </source>
</evidence>
<feature type="signal peptide" evidence="1">
    <location>
        <begin position="1"/>
        <end position="25"/>
    </location>
</feature>
<accession>A0AAV0T340</accession>
<organism evidence="2 3">
    <name type="scientific">Peronospora destructor</name>
    <dbReference type="NCBI Taxonomy" id="86335"/>
    <lineage>
        <taxon>Eukaryota</taxon>
        <taxon>Sar</taxon>
        <taxon>Stramenopiles</taxon>
        <taxon>Oomycota</taxon>
        <taxon>Peronosporomycetes</taxon>
        <taxon>Peronosporales</taxon>
        <taxon>Peronosporaceae</taxon>
        <taxon>Peronospora</taxon>
    </lineage>
</organism>
<dbReference type="Proteomes" id="UP001162029">
    <property type="component" value="Unassembled WGS sequence"/>
</dbReference>
<keyword evidence="3" id="KW-1185">Reference proteome</keyword>